<accession>A0AAW3T398</accession>
<feature type="transmembrane region" description="Helical" evidence="6">
    <location>
        <begin position="2837"/>
        <end position="2864"/>
    </location>
</feature>
<feature type="signal peptide" evidence="7">
    <location>
        <begin position="1"/>
        <end position="32"/>
    </location>
</feature>
<dbReference type="InterPro" id="IPR026466">
    <property type="entry name" value="Fim_isopep_form_D2_dom"/>
</dbReference>
<proteinExistence type="predicted"/>
<name>A0AAW3T398_9MICO</name>
<keyword evidence="3 7" id="KW-0732">Signal</keyword>
<dbReference type="Gene3D" id="2.60.40.740">
    <property type="match status" value="2"/>
</dbReference>
<organism evidence="9 10">
    <name type="scientific">Curtobacterium pusillum</name>
    <dbReference type="NCBI Taxonomy" id="69373"/>
    <lineage>
        <taxon>Bacteria</taxon>
        <taxon>Bacillati</taxon>
        <taxon>Actinomycetota</taxon>
        <taxon>Actinomycetes</taxon>
        <taxon>Micrococcales</taxon>
        <taxon>Microbacteriaceae</taxon>
        <taxon>Curtobacterium</taxon>
    </lineage>
</organism>
<dbReference type="PROSITE" id="PS50847">
    <property type="entry name" value="GRAM_POS_ANCHORING"/>
    <property type="match status" value="1"/>
</dbReference>
<keyword evidence="1" id="KW-0134">Cell wall</keyword>
<dbReference type="GO" id="GO:0005975">
    <property type="term" value="P:carbohydrate metabolic process"/>
    <property type="evidence" value="ECO:0007669"/>
    <property type="project" value="UniProtKB-ARBA"/>
</dbReference>
<evidence type="ECO:0000313" key="10">
    <source>
        <dbReference type="Proteomes" id="UP000590225"/>
    </source>
</evidence>
<evidence type="ECO:0000256" key="6">
    <source>
        <dbReference type="SAM" id="Phobius"/>
    </source>
</evidence>
<dbReference type="NCBIfam" id="TIGR04226">
    <property type="entry name" value="RrgB_K2N_iso_D2"/>
    <property type="match status" value="1"/>
</dbReference>
<dbReference type="InterPro" id="IPR047589">
    <property type="entry name" value="DUF11_rpt"/>
</dbReference>
<evidence type="ECO:0000256" key="3">
    <source>
        <dbReference type="ARBA" id="ARBA00022729"/>
    </source>
</evidence>
<evidence type="ECO:0000256" key="2">
    <source>
        <dbReference type="ARBA" id="ARBA00022525"/>
    </source>
</evidence>
<gene>
    <name evidence="9" type="ORF">FHW23_000347</name>
</gene>
<keyword evidence="6" id="KW-1133">Transmembrane helix</keyword>
<comment type="caution">
    <text evidence="9">The sequence shown here is derived from an EMBL/GenBank/DDBJ whole genome shotgun (WGS) entry which is preliminary data.</text>
</comment>
<keyword evidence="6" id="KW-0472">Membrane</keyword>
<keyword evidence="6" id="KW-0812">Transmembrane</keyword>
<dbReference type="InterPro" id="IPR051172">
    <property type="entry name" value="Chlamydia_OmcB"/>
</dbReference>
<evidence type="ECO:0000313" key="9">
    <source>
        <dbReference type="EMBL" id="MBA8989115.1"/>
    </source>
</evidence>
<keyword evidence="2" id="KW-0964">Secreted</keyword>
<dbReference type="Proteomes" id="UP000590225">
    <property type="component" value="Unassembled WGS sequence"/>
</dbReference>
<reference evidence="9 10" key="1">
    <citation type="submission" date="2020-07" db="EMBL/GenBank/DDBJ databases">
        <title>Above-ground endophytic microbial communities from plants in different locations in the United States.</title>
        <authorList>
            <person name="Frank C."/>
        </authorList>
    </citation>
    <scope>NUCLEOTIDE SEQUENCE [LARGE SCALE GENOMIC DNA]</scope>
    <source>
        <strain evidence="9 10">WPL5_2</strain>
    </source>
</reference>
<dbReference type="InterPro" id="IPR019931">
    <property type="entry name" value="LPXTG_anchor"/>
</dbReference>
<evidence type="ECO:0000256" key="7">
    <source>
        <dbReference type="SAM" id="SignalP"/>
    </source>
</evidence>
<dbReference type="PANTHER" id="PTHR34819">
    <property type="entry name" value="LARGE CYSTEINE-RICH PERIPLASMIC PROTEIN OMCB"/>
    <property type="match status" value="1"/>
</dbReference>
<feature type="compositionally biased region" description="Polar residues" evidence="5">
    <location>
        <begin position="1291"/>
        <end position="1312"/>
    </location>
</feature>
<feature type="region of interest" description="Disordered" evidence="5">
    <location>
        <begin position="2397"/>
        <end position="2417"/>
    </location>
</feature>
<evidence type="ECO:0000259" key="8">
    <source>
        <dbReference type="PROSITE" id="PS50847"/>
    </source>
</evidence>
<sequence length="2871" mass="287707">MRSALFPARPRALAMAVVVSLLAALLSVFAVAAPTNAADSLVSVTVKADDSVLNGAPAGVTITAKNTTAAAGGTALYNLGYTYRLPVGVSYVAGSAGTQTGEPAITTLTTVQGGGTLLVWSDVSDLVAGDQKSISFSVQSADASWPVGTSFSATAQVAASTDARTLPTYGATGTPTAATGINTAAAQSNATTVAALSITKGEPSSENELVRGVHDHPTVYTLTVRNTTQAPTDGVVVTDYLPAGLEFLQCGAIDNTTSGAEYTGAAALTATTAAKATGTWDATACRTPQSVDTVNTVANQGSSVFTKVVWNLGDLAKGQTVTIKYLAAVPLRENTMSFAGQPGQASTSSAAPAATSLQQAADLDNNNGPSTRQDTADAVSNGHGFTNLVNAQGTYTGALGTAVPSVQKAEASITVEAMDLAVAKSVTPTSFAANKLATYSLLIRTSEYESAAGITLTDTIPDGLCPAFPVGTPTTGAFPADCDPTKNATLDQQMTGATVDSVAYSAANGTFTVTFHIADQATDASPKVTYKALMRQNYSVAGNSGPTAAGDDFTNKVAIAGTSTGVHGDSGTQKVVDDSQATITSSSPAITKSVLPRSTTSTVAASSDCAAATGTYSSTTPSDPFTVGDVVCFRLQVAFPTGVQSRNATVTDMLPVGTTASAAQWVEGTDWTYGSESTVPAAQVKLTDSSSSMASFSIGSSAAGGTYVDGDTAGATVVLYVAARISTAGSSTTVPDITANLMKFSQQNTAGSVTSLRSSANYKVAGVASATLAKSIVQTGEDAASLGTNVNPANTTEGQVLQYEVSVTNPTGTGGSYPISNVSVWDALPAGITCAAVDASGSGGTCTDTPPTGASSTFSKRSFLVWTGVGPIASGTTTNLLYTMKVPNQAFAGTAYKNSASIVRFDTTADTGAAQTWVPAPVAGTSAHASGATGAQLVATTADAQRLVTVTPVVVAKTGQTDGGATNRSGLNAVPGQPLKYTYSVTVKAGTSVGTASLVDPLASVAGLRTTSATTWTLDITGAAGAATRGMTDGDTTVTYAGQDYTFTGGATSNTNGAGALVFPAVYDNTTGADVTFTVTVSGLAVSAGTGSYPKSDGSTFSSATVKNTATFHSTDPVTGAAVAPTKSVSVDVQAPNLAITKSDDRNGAVVSGQDVVTWTLTATNKSTTADARSVIVADCFPSSLRFTGSSRTEDTASLTQAQRDALGSCGADRTLHAWNIGTLAPKATTTITVTGTLADEAPAGTDYANTAKVVGSSLDTDYATAGATYVQTASADDTITVASPSVSKQLSAPTWSNTDGTAGTVASTDPSGTAALPVRPGDAATYRVIATIPANVAVFDARLTDTLPSGLTVDGDLVATTSDPTVTATGTLDPATRSIRVDVSDITTGRSQPVLVTVSIPVRLSTSATAGTALSNTATFAWDRTAKGTAPTDGSATSNQANATVVAPSLSIDKTATVLGTTSDHLAVEPGQSVRYTVTVTNAKGASPAYGTTVTDCVPAGIVVDGGSISGGGTLADATDTCGGGVVAWPTTTVGGAGGTLRYTYDATLADDISLSGAPLKNTVSTGDYRSLATGGATYAAVEDTATVTPAFPDVAVEKSNDTVGGLSYIGVASDFSVTFTNHGSAATKVSAKDVLPENWQYVAGSATLVRDGGAATAVTDPAMNGRTLTWSDLGALGANATMTLHYRATPTVDAATTPGAGSTIAHTNHVTATVTDASGGTAYDGGEGSFVSYPDGGVDATATARIDEADLALTKTATTAKVVAGATTTKAWTITVTNRGDDDAHGTTVVDTTTGLPAGAELSFTGTGWTCTPTDATWTCVNGVTVAKGASFPELAVALALPADAPLTAIRNSAAIHQGTGQTFDPNAANDTDAASVTPVAIADLAITKTGPSTKAEAGRRISWNLSVENQKDTAVQSVSDARGTVTVSDTLPDTVTLVSATSDDSGWTCDTDGNTVSCTREGLANGTTAGAITVTATVHPDVTDTQSIVNTAAVAVDTTTTTDPTASNDSSKATTAVDDTTSLTVAKAFGSKAQTAPDSADRATLVAGDPADWTITVTNTGTADARAVRVTDALESGTRLRGDQTDGAWTCTTPDDDATDVTCLLDGTLPAGKSTTFTIAVTTPSSFTGTLTNTAVVTADNAATAQDQARSDATQTAGLSVTKTADVGSVDAGGDVTYTITVANPTGPSDLPAGDATTPSVRVQDTLPAGVEFRGLSAETEQHWTLESDEDGVLTLSSSDGIAAGATDPDTIVLTVHVPASFRGSAIVNTATASPITANGPTAQDDAEVDVTTHADLSITKQRTSAPSADAGTTVTYDVTVTNDGPSDAQDVTWTDSAPAGMTVTKVTADDDAWKRGADVATWSTDNFAAGGTAVFHVTASIASGTPAGALRNTAAVSSATPDTDPSNDTAGDDVTVTTHAALGLTKTPVASVGSTTASKRVTAGAEQVWLIQVRNEGPSDEQPTTVVTDQLPDGLTFVSASSDGAVWSCDGTTDPTLVTCSLPTTIAAGTDAPGLWITTKVASGYTVGSVENRAVVTAQGTNPPTGTDDQPVTSPLAVEFVANVAITIGHQGTAVIGEDLPETVQVRNAGLSDAAGVTATYTLPKGLTYVSTEADPAWTVTGVTKNDDGTTTVRFALADTLTAGSLAPVITVHQTPTAVAYPGVQPVASVATSTTETTLVDNDAADELAVDPASSLSITKTHTGQLVRGKTVGYTVTVRNEGPTEDPGPVVVTDRLPEGLTLVSVNDGDAATCTTGRTVTCTLRGPLAVGRSVVFQITAKIATDAPDRITNVATVTSPTTQVVPVSGSASPTDPVRASDPAPVRSAPVVASELAFTGAAGLGLGALVAVLALTAGGVLLLTRRRRRA</sequence>
<evidence type="ECO:0000256" key="4">
    <source>
        <dbReference type="ARBA" id="ARBA00023088"/>
    </source>
</evidence>
<feature type="compositionally biased region" description="Polar residues" evidence="5">
    <location>
        <begin position="2398"/>
        <end position="2413"/>
    </location>
</feature>
<dbReference type="Gene3D" id="2.60.40.10">
    <property type="entry name" value="Immunoglobulins"/>
    <property type="match status" value="2"/>
</dbReference>
<dbReference type="Pfam" id="PF01345">
    <property type="entry name" value="DUF11"/>
    <property type="match status" value="10"/>
</dbReference>
<dbReference type="RefSeq" id="WP_182514958.1">
    <property type="nucleotide sequence ID" value="NZ_JACGXP010000001.1"/>
</dbReference>
<evidence type="ECO:0000256" key="5">
    <source>
        <dbReference type="SAM" id="MobiDB-lite"/>
    </source>
</evidence>
<dbReference type="EMBL" id="JACGXP010000001">
    <property type="protein sequence ID" value="MBA8989115.1"/>
    <property type="molecule type" value="Genomic_DNA"/>
</dbReference>
<protein>
    <submittedName>
        <fullName evidence="9">Repeat protein (TIGR01451 family)/fimbrial isopeptide formation D2 family protein</fullName>
    </submittedName>
</protein>
<feature type="compositionally biased region" description="Polar residues" evidence="5">
    <location>
        <begin position="364"/>
        <end position="373"/>
    </location>
</feature>
<dbReference type="InterPro" id="IPR001434">
    <property type="entry name" value="OmcB-like_DUF11"/>
</dbReference>
<dbReference type="NCBIfam" id="TIGR01451">
    <property type="entry name" value="B_ant_repeat"/>
    <property type="match status" value="10"/>
</dbReference>
<feature type="region of interest" description="Disordered" evidence="5">
    <location>
        <begin position="361"/>
        <end position="381"/>
    </location>
</feature>
<dbReference type="InterPro" id="IPR013783">
    <property type="entry name" value="Ig-like_fold"/>
</dbReference>
<feature type="chain" id="PRO_5043699987" evidence="7">
    <location>
        <begin position="33"/>
        <end position="2871"/>
    </location>
</feature>
<evidence type="ECO:0000256" key="1">
    <source>
        <dbReference type="ARBA" id="ARBA00022512"/>
    </source>
</evidence>
<feature type="domain" description="Gram-positive cocci surface proteins LPxTG" evidence="8">
    <location>
        <begin position="2837"/>
        <end position="2871"/>
    </location>
</feature>
<feature type="region of interest" description="Disordered" evidence="5">
    <location>
        <begin position="1291"/>
        <end position="1313"/>
    </location>
</feature>
<keyword evidence="4" id="KW-0572">Peptidoglycan-anchor</keyword>